<dbReference type="Gene3D" id="1.20.58.2190">
    <property type="match status" value="1"/>
</dbReference>
<accession>A0A7S4W745</accession>
<sequence length="286" mass="31073">MLQEDYNCDPHALPDGATTTTGQLVAEVLQTAPEPQRSFEILLKLVGNAMANPQEPKFQEIRKANNIVRACIVSVSPCATLLRRCGFVDKGEHFRLQATGLRLGELSRIRVALAENSLTQEMSNSLNDNILRHFGRQVFIGTPQERNTVAFASAQEVAQAGLALARPGWTAYNGYDADCFQDAHSMSSFNLEACFRVAEENGFGGFCVWEDGAYFRESPGAELKQRLQRAPGASFYVYVPPFQAAAPSARSGSSSFVAPAAGALLAVDDEDDADLQEALRLSMTTS</sequence>
<reference evidence="2" key="1">
    <citation type="submission" date="2021-01" db="EMBL/GenBank/DDBJ databases">
        <authorList>
            <person name="Corre E."/>
            <person name="Pelletier E."/>
            <person name="Niang G."/>
            <person name="Scheremetjew M."/>
            <person name="Finn R."/>
            <person name="Kale V."/>
            <person name="Holt S."/>
            <person name="Cochrane G."/>
            <person name="Meng A."/>
            <person name="Brown T."/>
            <person name="Cohen L."/>
        </authorList>
    </citation>
    <scope>NUCLEOTIDE SEQUENCE</scope>
    <source>
        <strain evidence="2">CCMP3105</strain>
    </source>
</reference>
<dbReference type="InterPro" id="IPR018997">
    <property type="entry name" value="PUB_domain"/>
</dbReference>
<gene>
    <name evidence="2" type="ORF">AMON00008_LOCUS57683</name>
</gene>
<protein>
    <recommendedName>
        <fullName evidence="1">PUB domain-containing protein</fullName>
    </recommendedName>
</protein>
<organism evidence="2">
    <name type="scientific">Alexandrium monilatum</name>
    <dbReference type="NCBI Taxonomy" id="311494"/>
    <lineage>
        <taxon>Eukaryota</taxon>
        <taxon>Sar</taxon>
        <taxon>Alveolata</taxon>
        <taxon>Dinophyceae</taxon>
        <taxon>Gonyaulacales</taxon>
        <taxon>Pyrocystaceae</taxon>
        <taxon>Alexandrium</taxon>
    </lineage>
</organism>
<dbReference type="InterPro" id="IPR003903">
    <property type="entry name" value="UIM_dom"/>
</dbReference>
<dbReference type="PROSITE" id="PS50330">
    <property type="entry name" value="UIM"/>
    <property type="match status" value="1"/>
</dbReference>
<dbReference type="SMART" id="SM00580">
    <property type="entry name" value="PUG"/>
    <property type="match status" value="1"/>
</dbReference>
<proteinExistence type="predicted"/>
<dbReference type="EMBL" id="HBNR01080731">
    <property type="protein sequence ID" value="CAE4657728.1"/>
    <property type="molecule type" value="Transcribed_RNA"/>
</dbReference>
<dbReference type="Pfam" id="PF09409">
    <property type="entry name" value="PUB"/>
    <property type="match status" value="1"/>
</dbReference>
<dbReference type="AlphaFoldDB" id="A0A7S4W745"/>
<evidence type="ECO:0000313" key="2">
    <source>
        <dbReference type="EMBL" id="CAE4657728.1"/>
    </source>
</evidence>
<evidence type="ECO:0000259" key="1">
    <source>
        <dbReference type="Pfam" id="PF09409"/>
    </source>
</evidence>
<feature type="domain" description="PUB" evidence="1">
    <location>
        <begin position="37"/>
        <end position="94"/>
    </location>
</feature>
<dbReference type="CDD" id="cd09212">
    <property type="entry name" value="PUB"/>
    <property type="match status" value="1"/>
</dbReference>
<dbReference type="InterPro" id="IPR036339">
    <property type="entry name" value="PUB-like_dom_sf"/>
</dbReference>
<dbReference type="SUPFAM" id="SSF143503">
    <property type="entry name" value="PUG domain-like"/>
    <property type="match status" value="1"/>
</dbReference>
<name>A0A7S4W745_9DINO</name>